<dbReference type="Pfam" id="PF13377">
    <property type="entry name" value="Peripla_BP_3"/>
    <property type="match status" value="1"/>
</dbReference>
<dbReference type="PANTHER" id="PTHR30146:SF109">
    <property type="entry name" value="HTH-TYPE TRANSCRIPTIONAL REGULATOR GALS"/>
    <property type="match status" value="1"/>
</dbReference>
<name>A0A7K3TI84_9BIFI</name>
<dbReference type="PROSITE" id="PS50932">
    <property type="entry name" value="HTH_LACI_2"/>
    <property type="match status" value="1"/>
</dbReference>
<sequence>MPPSGNRSTPVIKDVAQLAGVSVPTVSRYLNGTAKVSQEKREKIAQAIKLLDYKPSFVARALANKVMDSVTLLTSLSRYWATTEINSGAEHAARDRGFLFGVTSLDGISDDEIESTINRVLSANPAGVIVSESDEIAIQVLHQIPKDTPLVLIGGSRGDAPYQVMPSEREGGRVITEHLLGLGHRNVVHVHRPEGPNNNTRTLGWRDAMRDAGIQAVEAYQVGSDLEESVELGRKLAHDPNLTAIFAGNDETAISLIKGLRDEGVHVPEDVSVAGYNDQLFSRMWDPPLTSYSQNFVDLGAAAFEMLYAQIEAKRAGNPAPAPECRVIEGRLMVRDSTAAPRNAA</sequence>
<dbReference type="EMBL" id="WHZY01000010">
    <property type="protein sequence ID" value="NEG78818.1"/>
    <property type="molecule type" value="Genomic_DNA"/>
</dbReference>
<dbReference type="GO" id="GO:0000976">
    <property type="term" value="F:transcription cis-regulatory region binding"/>
    <property type="evidence" value="ECO:0007669"/>
    <property type="project" value="TreeGrafter"/>
</dbReference>
<dbReference type="InterPro" id="IPR010982">
    <property type="entry name" value="Lambda_DNA-bd_dom_sf"/>
</dbReference>
<dbReference type="Proteomes" id="UP000469763">
    <property type="component" value="Unassembled WGS sequence"/>
</dbReference>
<dbReference type="GO" id="GO:0003700">
    <property type="term" value="F:DNA-binding transcription factor activity"/>
    <property type="evidence" value="ECO:0007669"/>
    <property type="project" value="TreeGrafter"/>
</dbReference>
<evidence type="ECO:0000256" key="1">
    <source>
        <dbReference type="ARBA" id="ARBA00023015"/>
    </source>
</evidence>
<dbReference type="Gene3D" id="1.10.260.40">
    <property type="entry name" value="lambda repressor-like DNA-binding domains"/>
    <property type="match status" value="1"/>
</dbReference>
<keyword evidence="3" id="KW-0804">Transcription</keyword>
<dbReference type="AlphaFoldDB" id="A0A7K3TI84"/>
<proteinExistence type="predicted"/>
<evidence type="ECO:0000256" key="2">
    <source>
        <dbReference type="ARBA" id="ARBA00023125"/>
    </source>
</evidence>
<dbReference type="CDD" id="cd01392">
    <property type="entry name" value="HTH_LacI"/>
    <property type="match status" value="1"/>
</dbReference>
<dbReference type="InterPro" id="IPR001387">
    <property type="entry name" value="Cro/C1-type_HTH"/>
</dbReference>
<dbReference type="PROSITE" id="PS50943">
    <property type="entry name" value="HTH_CROC1"/>
    <property type="match status" value="1"/>
</dbReference>
<feature type="domain" description="HTH cro/C1-type" evidence="5">
    <location>
        <begin position="13"/>
        <end position="54"/>
    </location>
</feature>
<gene>
    <name evidence="6" type="ORF">GFD22_07520</name>
</gene>
<dbReference type="OrthoDB" id="9785139at2"/>
<evidence type="ECO:0000313" key="7">
    <source>
        <dbReference type="Proteomes" id="UP000469763"/>
    </source>
</evidence>
<reference evidence="6 7" key="1">
    <citation type="submission" date="2019-10" db="EMBL/GenBank/DDBJ databases">
        <title>Bifidobacterium from non-human primates.</title>
        <authorList>
            <person name="Modesto M."/>
        </authorList>
    </citation>
    <scope>NUCLEOTIDE SEQUENCE [LARGE SCALE GENOMIC DNA]</scope>
    <source>
        <strain evidence="6 7">TREC</strain>
    </source>
</reference>
<dbReference type="Pfam" id="PF00356">
    <property type="entry name" value="LacI"/>
    <property type="match status" value="1"/>
</dbReference>
<comment type="caution">
    <text evidence="6">The sequence shown here is derived from an EMBL/GenBank/DDBJ whole genome shotgun (WGS) entry which is preliminary data.</text>
</comment>
<protein>
    <submittedName>
        <fullName evidence="6">LacI family DNA-binding transcriptional regulator</fullName>
    </submittedName>
</protein>
<dbReference type="Gene3D" id="3.40.50.2300">
    <property type="match status" value="2"/>
</dbReference>
<dbReference type="InterPro" id="IPR028082">
    <property type="entry name" value="Peripla_BP_I"/>
</dbReference>
<dbReference type="SMART" id="SM00354">
    <property type="entry name" value="HTH_LACI"/>
    <property type="match status" value="1"/>
</dbReference>
<organism evidence="6 7">
    <name type="scientific">Bifidobacterium avesanii</name>
    <dbReference type="NCBI Taxonomy" id="1798157"/>
    <lineage>
        <taxon>Bacteria</taxon>
        <taxon>Bacillati</taxon>
        <taxon>Actinomycetota</taxon>
        <taxon>Actinomycetes</taxon>
        <taxon>Bifidobacteriales</taxon>
        <taxon>Bifidobacteriaceae</taxon>
        <taxon>Bifidobacterium</taxon>
    </lineage>
</organism>
<evidence type="ECO:0000313" key="6">
    <source>
        <dbReference type="EMBL" id="NEG78818.1"/>
    </source>
</evidence>
<dbReference type="InterPro" id="IPR046335">
    <property type="entry name" value="LacI/GalR-like_sensor"/>
</dbReference>
<dbReference type="InterPro" id="IPR000843">
    <property type="entry name" value="HTH_LacI"/>
</dbReference>
<evidence type="ECO:0000256" key="3">
    <source>
        <dbReference type="ARBA" id="ARBA00023163"/>
    </source>
</evidence>
<evidence type="ECO:0000259" key="5">
    <source>
        <dbReference type="PROSITE" id="PS50943"/>
    </source>
</evidence>
<keyword evidence="2 6" id="KW-0238">DNA-binding</keyword>
<accession>A0A7K3TI84</accession>
<evidence type="ECO:0000259" key="4">
    <source>
        <dbReference type="PROSITE" id="PS50932"/>
    </source>
</evidence>
<dbReference type="PANTHER" id="PTHR30146">
    <property type="entry name" value="LACI-RELATED TRANSCRIPTIONAL REPRESSOR"/>
    <property type="match status" value="1"/>
</dbReference>
<keyword evidence="7" id="KW-1185">Reference proteome</keyword>
<dbReference type="SUPFAM" id="SSF53822">
    <property type="entry name" value="Periplasmic binding protein-like I"/>
    <property type="match status" value="1"/>
</dbReference>
<dbReference type="PROSITE" id="PS00356">
    <property type="entry name" value="HTH_LACI_1"/>
    <property type="match status" value="1"/>
</dbReference>
<keyword evidence="1" id="KW-0805">Transcription regulation</keyword>
<feature type="domain" description="HTH lacI-type" evidence="4">
    <location>
        <begin position="10"/>
        <end position="64"/>
    </location>
</feature>
<dbReference type="SUPFAM" id="SSF47413">
    <property type="entry name" value="lambda repressor-like DNA-binding domains"/>
    <property type="match status" value="1"/>
</dbReference>